<proteinExistence type="predicted"/>
<dbReference type="AlphaFoldDB" id="A0A0H5QFZ8"/>
<protein>
    <submittedName>
        <fullName evidence="1">Uncharacterized protein</fullName>
    </submittedName>
</protein>
<organism evidence="1">
    <name type="scientific">Spongospora subterranea</name>
    <dbReference type="NCBI Taxonomy" id="70186"/>
    <lineage>
        <taxon>Eukaryota</taxon>
        <taxon>Sar</taxon>
        <taxon>Rhizaria</taxon>
        <taxon>Endomyxa</taxon>
        <taxon>Phytomyxea</taxon>
        <taxon>Plasmodiophorida</taxon>
        <taxon>Plasmodiophoridae</taxon>
        <taxon>Spongospora</taxon>
    </lineage>
</organism>
<feature type="non-terminal residue" evidence="1">
    <location>
        <position position="1"/>
    </location>
</feature>
<dbReference type="EMBL" id="HACM01000536">
    <property type="protein sequence ID" value="CRZ00978.1"/>
    <property type="molecule type" value="Transcribed_RNA"/>
</dbReference>
<name>A0A0H5QFZ8_9EUKA</name>
<accession>A0A0H5QFZ8</accession>
<sequence length="151" mass="17411">AAAFYSSAVFSRKPLAEYPICFEEAKKENGVSKTVLWPGDNNAPVELSQIKQRFDYTRDFDNLSESYRTTKPGSVGGRRGFSEPGFLASSCRQWRYKITGTTVYSSSQSTAGQYIPFFSRILEDHHRYSYCDQYSKPNRYYKYSAKMRYCA</sequence>
<dbReference type="EMBL" id="HACM01000537">
    <property type="protein sequence ID" value="CRZ00979.1"/>
    <property type="molecule type" value="Transcribed_RNA"/>
</dbReference>
<evidence type="ECO:0000313" key="1">
    <source>
        <dbReference type="EMBL" id="CRZ00978.1"/>
    </source>
</evidence>
<reference evidence="1" key="1">
    <citation type="submission" date="2015-04" db="EMBL/GenBank/DDBJ databases">
        <title>The genome sequence of the plant pathogenic Rhizarian Plasmodiophora brassicae reveals insights in its biotrophic life cycle and the origin of chitin synthesis.</title>
        <authorList>
            <person name="Schwelm A."/>
            <person name="Fogelqvist J."/>
            <person name="Knaust A."/>
            <person name="Julke S."/>
            <person name="Lilja T."/>
            <person name="Dhandapani V."/>
            <person name="Bonilla-Rosso G."/>
            <person name="Karlsson M."/>
            <person name="Shevchenko A."/>
            <person name="Choi S.R."/>
            <person name="Kim H.G."/>
            <person name="Park J.Y."/>
            <person name="Lim Y.P."/>
            <person name="Ludwig-Muller J."/>
            <person name="Dixelius C."/>
        </authorList>
    </citation>
    <scope>NUCLEOTIDE SEQUENCE</scope>
    <source>
        <tissue evidence="1">Potato root galls</tissue>
    </source>
</reference>